<feature type="transmembrane region" description="Helical" evidence="8">
    <location>
        <begin position="172"/>
        <end position="195"/>
    </location>
</feature>
<evidence type="ECO:0000256" key="8">
    <source>
        <dbReference type="SAM" id="Phobius"/>
    </source>
</evidence>
<feature type="transmembrane region" description="Helical" evidence="8">
    <location>
        <begin position="125"/>
        <end position="143"/>
    </location>
</feature>
<evidence type="ECO:0000256" key="3">
    <source>
        <dbReference type="ARBA" id="ARBA00022679"/>
    </source>
</evidence>
<name>A0A395LW48_9BACT</name>
<accession>A0A395LW48</accession>
<feature type="transmembrane region" description="Helical" evidence="8">
    <location>
        <begin position="12"/>
        <end position="30"/>
    </location>
</feature>
<evidence type="ECO:0000313" key="9">
    <source>
        <dbReference type="EMBL" id="RFM22913.1"/>
    </source>
</evidence>
<organism evidence="9 10">
    <name type="scientific">Candidatus Thermochlorobacter aerophilus</name>
    <dbReference type="NCBI Taxonomy" id="1868324"/>
    <lineage>
        <taxon>Bacteria</taxon>
        <taxon>Pseudomonadati</taxon>
        <taxon>Chlorobiota</taxon>
        <taxon>Chlorobiia</taxon>
        <taxon>Chlorobiales</taxon>
        <taxon>Candidatus Thermochlorobacteriaceae</taxon>
        <taxon>Candidatus Thermochlorobacter</taxon>
    </lineage>
</organism>
<feature type="transmembrane region" description="Helical" evidence="8">
    <location>
        <begin position="406"/>
        <end position="425"/>
    </location>
</feature>
<evidence type="ECO:0000256" key="5">
    <source>
        <dbReference type="ARBA" id="ARBA00022989"/>
    </source>
</evidence>
<evidence type="ECO:0000256" key="1">
    <source>
        <dbReference type="ARBA" id="ARBA00004651"/>
    </source>
</evidence>
<reference evidence="9 10" key="1">
    <citation type="journal article" date="2011" name="ISME J.">
        <title>Community ecology of hot spring cyanobacterial mats: predominant populations and their functional potential.</title>
        <authorList>
            <person name="Klatt C.G."/>
            <person name="Wood J.M."/>
            <person name="Rusch D.B."/>
            <person name="Bateson M.M."/>
            <person name="Hamamura N."/>
            <person name="Heidelberg J.F."/>
            <person name="Grossman A.R."/>
            <person name="Bhaya D."/>
            <person name="Cohan F.M."/>
            <person name="Kuhl M."/>
            <person name="Bryant D.A."/>
            <person name="Ward D.M."/>
        </authorList>
    </citation>
    <scope>NUCLEOTIDE SEQUENCE [LARGE SCALE GENOMIC DNA]</scope>
    <source>
        <strain evidence="9">OS</strain>
    </source>
</reference>
<dbReference type="Proteomes" id="UP000266389">
    <property type="component" value="Unassembled WGS sequence"/>
</dbReference>
<dbReference type="GO" id="GO:0005886">
    <property type="term" value="C:plasma membrane"/>
    <property type="evidence" value="ECO:0007669"/>
    <property type="project" value="UniProtKB-SubCell"/>
</dbReference>
<proteinExistence type="inferred from homology"/>
<feature type="transmembrane region" description="Helical" evidence="8">
    <location>
        <begin position="378"/>
        <end position="400"/>
    </location>
</feature>
<feature type="transmembrane region" description="Helical" evidence="8">
    <location>
        <begin position="202"/>
        <end position="223"/>
    </location>
</feature>
<feature type="transmembrane region" description="Helical" evidence="8">
    <location>
        <begin position="298"/>
        <end position="317"/>
    </location>
</feature>
<dbReference type="AlphaFoldDB" id="A0A395LW48"/>
<protein>
    <submittedName>
        <fullName evidence="9">DUF2029 domain-containing protein</fullName>
    </submittedName>
</protein>
<evidence type="ECO:0000256" key="2">
    <source>
        <dbReference type="ARBA" id="ARBA00022475"/>
    </source>
</evidence>
<feature type="transmembrane region" description="Helical" evidence="8">
    <location>
        <begin position="329"/>
        <end position="346"/>
    </location>
</feature>
<dbReference type="GO" id="GO:0016758">
    <property type="term" value="F:hexosyltransferase activity"/>
    <property type="evidence" value="ECO:0007669"/>
    <property type="project" value="InterPro"/>
</dbReference>
<feature type="transmembrane region" description="Helical" evidence="8">
    <location>
        <begin position="352"/>
        <end position="371"/>
    </location>
</feature>
<dbReference type="Pfam" id="PF09594">
    <property type="entry name" value="GT87"/>
    <property type="match status" value="1"/>
</dbReference>
<sequence length="451" mass="50758">MQKGKFEQYLWLWRTIAIAATLVVMVVCYNKQIQSPTRLKGDINIFVNIAESIYKGEHPYIDPEDGYMFVYPPMSGVVFIPFIRLPIWVNVLWLVVLNTLLVGVSILLGYEAMTGKRFRALPIRVQWAIATLTILLGARYIIYEISSGQVNLIVMSLTVFGLWLITKQKNVLGGIALGIGISFKLLTLPLGLWYLAKQRWKLVGAIVLGGIIWIALPSLFLGIERNIEFFSYFVIERVLKNAPTATELPFKYIDPTGIALQADNISMSAQMIRLFTNTAAFEHDGILHSITILELPKIWLSIFKATLILLLLLPIPYYAYRYRHKSAKLYEWGGVALACATVPAFLPQAHQYHVVALLPAWLYFAVAIAEWKVRDKWFIGYVSAAFAITLLTSPDIIGWYLAKLTLAYGAFLFVVALTIAAIFRLTDVCSKLGIPENATEKVETEMLTHGT</sequence>
<dbReference type="EMBL" id="PHFL01000072">
    <property type="protein sequence ID" value="RFM22913.1"/>
    <property type="molecule type" value="Genomic_DNA"/>
</dbReference>
<comment type="subcellular location">
    <subcellularLocation>
        <location evidence="1">Cell membrane</location>
        <topology evidence="1">Multi-pass membrane protein</topology>
    </subcellularLocation>
</comment>
<evidence type="ECO:0000256" key="6">
    <source>
        <dbReference type="ARBA" id="ARBA00023136"/>
    </source>
</evidence>
<comment type="caution">
    <text evidence="9">The sequence shown here is derived from an EMBL/GenBank/DDBJ whole genome shotgun (WGS) entry which is preliminary data.</text>
</comment>
<comment type="similarity">
    <text evidence="7">Belongs to the glycosyltransferase 87 family.</text>
</comment>
<evidence type="ECO:0000256" key="4">
    <source>
        <dbReference type="ARBA" id="ARBA00022692"/>
    </source>
</evidence>
<evidence type="ECO:0000256" key="7">
    <source>
        <dbReference type="ARBA" id="ARBA00024033"/>
    </source>
</evidence>
<keyword evidence="4 8" id="KW-0812">Transmembrane</keyword>
<feature type="transmembrane region" description="Helical" evidence="8">
    <location>
        <begin position="91"/>
        <end position="113"/>
    </location>
</feature>
<keyword evidence="6 8" id="KW-0472">Membrane</keyword>
<feature type="transmembrane region" description="Helical" evidence="8">
    <location>
        <begin position="150"/>
        <end position="166"/>
    </location>
</feature>
<gene>
    <name evidence="9" type="ORF">D0433_13950</name>
</gene>
<dbReference type="InterPro" id="IPR018584">
    <property type="entry name" value="GT87"/>
</dbReference>
<evidence type="ECO:0000313" key="10">
    <source>
        <dbReference type="Proteomes" id="UP000266389"/>
    </source>
</evidence>
<keyword evidence="3" id="KW-0808">Transferase</keyword>
<keyword evidence="5 8" id="KW-1133">Transmembrane helix</keyword>
<keyword evidence="2" id="KW-1003">Cell membrane</keyword>